<dbReference type="EMBL" id="BMDT01000002">
    <property type="protein sequence ID" value="GGI65143.1"/>
    <property type="molecule type" value="Genomic_DNA"/>
</dbReference>
<proteinExistence type="predicted"/>
<dbReference type="GO" id="GO:0016747">
    <property type="term" value="F:acyltransferase activity, transferring groups other than amino-acyl groups"/>
    <property type="evidence" value="ECO:0007669"/>
    <property type="project" value="InterPro"/>
</dbReference>
<reference evidence="2" key="2">
    <citation type="submission" date="2020-09" db="EMBL/GenBank/DDBJ databases">
        <authorList>
            <person name="Sun Q."/>
            <person name="Sedlacek I."/>
        </authorList>
    </citation>
    <scope>NUCLEOTIDE SEQUENCE</scope>
    <source>
        <strain evidence="2">CCM 8433</strain>
    </source>
</reference>
<keyword evidence="3" id="KW-1185">Reference proteome</keyword>
<gene>
    <name evidence="2" type="primary">yafC</name>
    <name evidence="2" type="ORF">GCM10011482_07970</name>
</gene>
<dbReference type="Gene3D" id="3.40.630.30">
    <property type="match status" value="1"/>
</dbReference>
<feature type="domain" description="N-acetyltransferase" evidence="1">
    <location>
        <begin position="1"/>
        <end position="155"/>
    </location>
</feature>
<accession>A0A917JE19</accession>
<dbReference type="RefSeq" id="WP_188366981.1">
    <property type="nucleotide sequence ID" value="NZ_BMDT01000002.1"/>
</dbReference>
<dbReference type="AlphaFoldDB" id="A0A917JE19"/>
<dbReference type="CDD" id="cd04301">
    <property type="entry name" value="NAT_SF"/>
    <property type="match status" value="1"/>
</dbReference>
<dbReference type="Pfam" id="PF13508">
    <property type="entry name" value="Acetyltransf_7"/>
    <property type="match status" value="1"/>
</dbReference>
<dbReference type="InterPro" id="IPR000182">
    <property type="entry name" value="GNAT_dom"/>
</dbReference>
<protein>
    <submittedName>
        <fullName evidence="2">N-acetyltransferase</fullName>
    </submittedName>
</protein>
<dbReference type="InterPro" id="IPR016181">
    <property type="entry name" value="Acyl_CoA_acyltransferase"/>
</dbReference>
<reference evidence="2" key="1">
    <citation type="journal article" date="2014" name="Int. J. Syst. Evol. Microbiol.">
        <title>Complete genome sequence of Corynebacterium casei LMG S-19264T (=DSM 44701T), isolated from a smear-ripened cheese.</title>
        <authorList>
            <consortium name="US DOE Joint Genome Institute (JGI-PGF)"/>
            <person name="Walter F."/>
            <person name="Albersmeier A."/>
            <person name="Kalinowski J."/>
            <person name="Ruckert C."/>
        </authorList>
    </citation>
    <scope>NUCLEOTIDE SEQUENCE</scope>
    <source>
        <strain evidence="2">CCM 8433</strain>
    </source>
</reference>
<sequence>MQIRTIHPTDYLAVDLLIRAAFTPTAFGYGNEAELVEKIRLSKEYIPELELVAVKNQMIVGHGLLSEVSLVHEKDQTIGLVLAPLAISPDTQKQGIGSQLMHELEARAQQLNYPFISILGHPDYYTKFGYVPAEYYLVKAPFDVPTEAFMIKSLTKDGLKKRPGMIQYPSAFNE</sequence>
<dbReference type="Proteomes" id="UP000622610">
    <property type="component" value="Unassembled WGS sequence"/>
</dbReference>
<dbReference type="PROSITE" id="PS51186">
    <property type="entry name" value="GNAT"/>
    <property type="match status" value="1"/>
</dbReference>
<evidence type="ECO:0000313" key="2">
    <source>
        <dbReference type="EMBL" id="GGI65143.1"/>
    </source>
</evidence>
<dbReference type="SUPFAM" id="SSF55729">
    <property type="entry name" value="Acyl-CoA N-acyltransferases (Nat)"/>
    <property type="match status" value="1"/>
</dbReference>
<comment type="caution">
    <text evidence="2">The sequence shown here is derived from an EMBL/GenBank/DDBJ whole genome shotgun (WGS) entry which is preliminary data.</text>
</comment>
<evidence type="ECO:0000259" key="1">
    <source>
        <dbReference type="PROSITE" id="PS51186"/>
    </source>
</evidence>
<name>A0A917JE19_9ENTE</name>
<organism evidence="2 3">
    <name type="scientific">Enterococcus alcedinis</name>
    <dbReference type="NCBI Taxonomy" id="1274384"/>
    <lineage>
        <taxon>Bacteria</taxon>
        <taxon>Bacillati</taxon>
        <taxon>Bacillota</taxon>
        <taxon>Bacilli</taxon>
        <taxon>Lactobacillales</taxon>
        <taxon>Enterococcaceae</taxon>
        <taxon>Enterococcus</taxon>
    </lineage>
</organism>
<evidence type="ECO:0000313" key="3">
    <source>
        <dbReference type="Proteomes" id="UP000622610"/>
    </source>
</evidence>